<name>A0ACA9RNP6_9GLOM</name>
<dbReference type="Proteomes" id="UP000789920">
    <property type="component" value="Unassembled WGS sequence"/>
</dbReference>
<organism evidence="1 2">
    <name type="scientific">Racocetra persica</name>
    <dbReference type="NCBI Taxonomy" id="160502"/>
    <lineage>
        <taxon>Eukaryota</taxon>
        <taxon>Fungi</taxon>
        <taxon>Fungi incertae sedis</taxon>
        <taxon>Mucoromycota</taxon>
        <taxon>Glomeromycotina</taxon>
        <taxon>Glomeromycetes</taxon>
        <taxon>Diversisporales</taxon>
        <taxon>Gigasporaceae</taxon>
        <taxon>Racocetra</taxon>
    </lineage>
</organism>
<proteinExistence type="predicted"/>
<keyword evidence="2" id="KW-1185">Reference proteome</keyword>
<evidence type="ECO:0000313" key="1">
    <source>
        <dbReference type="EMBL" id="CAG8801808.1"/>
    </source>
</evidence>
<comment type="caution">
    <text evidence="1">The sequence shown here is derived from an EMBL/GenBank/DDBJ whole genome shotgun (WGS) entry which is preliminary data.</text>
</comment>
<protein>
    <submittedName>
        <fullName evidence="1">6444_t:CDS:1</fullName>
    </submittedName>
</protein>
<sequence>EDETRSKEEEYATKKEILDAAQANAKKLGFAVVIKSSSSRHLHLQCKCSGQPRNNWNLTIDTRQRKRMSKCCECPYLIKAVPNKLKWSVVEIVNEHNHSMAKEARAFYEHRQLTRDTRHIAVTMLKAGAKPSMVYEAIRDENKDPTATRKDISNLSTRIHTLEETASMGALITGMEERGYDIHRETYQGKYFYITFDIAGAWISNESEKSYTWVIEQLALFVFLDIFPLVFVTDNNSALINALGKVFPKSEHLLCTWHIVNNFKKNLRKYFNDSAFDEFIKTVENFIYSRDREELNAAMADYRKLASLSSNEKEVLRYLN</sequence>
<accession>A0ACA9RNP6</accession>
<gene>
    <name evidence="1" type="ORF">RPERSI_LOCUS21187</name>
</gene>
<reference evidence="1" key="1">
    <citation type="submission" date="2021-06" db="EMBL/GenBank/DDBJ databases">
        <authorList>
            <person name="Kallberg Y."/>
            <person name="Tangrot J."/>
            <person name="Rosling A."/>
        </authorList>
    </citation>
    <scope>NUCLEOTIDE SEQUENCE</scope>
    <source>
        <strain evidence="1">MA461A</strain>
    </source>
</reference>
<feature type="non-terminal residue" evidence="1">
    <location>
        <position position="320"/>
    </location>
</feature>
<dbReference type="EMBL" id="CAJVQC010061483">
    <property type="protein sequence ID" value="CAG8801808.1"/>
    <property type="molecule type" value="Genomic_DNA"/>
</dbReference>
<feature type="non-terminal residue" evidence="1">
    <location>
        <position position="1"/>
    </location>
</feature>
<evidence type="ECO:0000313" key="2">
    <source>
        <dbReference type="Proteomes" id="UP000789920"/>
    </source>
</evidence>